<evidence type="ECO:0000256" key="1">
    <source>
        <dbReference type="SAM" id="SignalP"/>
    </source>
</evidence>
<dbReference type="EMBL" id="AHTH01000004">
    <property type="protein sequence ID" value="EHR42487.1"/>
    <property type="molecule type" value="Genomic_DNA"/>
</dbReference>
<feature type="chain" id="PRO_5003591605" evidence="1">
    <location>
        <begin position="24"/>
        <end position="265"/>
    </location>
</feature>
<name>H3ZAD3_9ALTE</name>
<feature type="signal peptide" evidence="1">
    <location>
        <begin position="1"/>
        <end position="23"/>
    </location>
</feature>
<sequence length="265" mass="28974">MKHKILRTSAISLLFCFSSVVQAVPAEQLDIAGIKLGMTVDEVKAAINTFDSQLQIEEVATVFDLNDGANLQPSPEFLDRIEALQGNQGAVLKVFFSGPVGEVRVIGVARKGLILSNQPASAQFMQSLTARYGQPTAFNRNQKDQPVWEASGKMSCLKARDYKNEPQVNIAPGFGESVLVNVSAEQFFSSRAGNNTGKGLFPKEFTDCGSYLSYFFPGDPISSFSGELMDLGAIVHTERSRQQWVEQLTAEAVQKRLSKGQVPKF</sequence>
<keyword evidence="1" id="KW-0732">Signal</keyword>
<accession>H3ZAD3</accession>
<protein>
    <submittedName>
        <fullName evidence="2">Uncharacterized protein</fullName>
    </submittedName>
</protein>
<dbReference type="eggNOG" id="ENOG5033444">
    <property type="taxonomic scope" value="Bacteria"/>
</dbReference>
<proteinExistence type="predicted"/>
<dbReference type="Proteomes" id="UP000012046">
    <property type="component" value="Unassembled WGS sequence"/>
</dbReference>
<dbReference type="STRING" id="1129374.AJE_01359"/>
<evidence type="ECO:0000313" key="2">
    <source>
        <dbReference type="EMBL" id="EHR42487.1"/>
    </source>
</evidence>
<dbReference type="RefSeq" id="WP_008949323.1">
    <property type="nucleotide sequence ID" value="NZ_AHTH01000004.1"/>
</dbReference>
<keyword evidence="3" id="KW-1185">Reference proteome</keyword>
<dbReference type="AlphaFoldDB" id="H3ZAD3"/>
<reference evidence="2 3" key="1">
    <citation type="journal article" date="2012" name="J. Bacteriol.">
        <title>Genome Sequence of Extracellular-Protease-Producing Alishewanella jeotgali Isolated from Traditional Korean Fermented Seafood.</title>
        <authorList>
            <person name="Jung J."/>
            <person name="Chun J."/>
            <person name="Park W."/>
        </authorList>
    </citation>
    <scope>NUCLEOTIDE SEQUENCE [LARGE SCALE GENOMIC DNA]</scope>
    <source>
        <strain evidence="2 3">KCTC 22429</strain>
    </source>
</reference>
<gene>
    <name evidence="2" type="ORF">AJE_01359</name>
</gene>
<evidence type="ECO:0000313" key="3">
    <source>
        <dbReference type="Proteomes" id="UP000012046"/>
    </source>
</evidence>
<dbReference type="PATRIC" id="fig|1129374.4.peg.274"/>
<organism evidence="2 3">
    <name type="scientific">Alishewanella jeotgali KCTC 22429</name>
    <dbReference type="NCBI Taxonomy" id="1129374"/>
    <lineage>
        <taxon>Bacteria</taxon>
        <taxon>Pseudomonadati</taxon>
        <taxon>Pseudomonadota</taxon>
        <taxon>Gammaproteobacteria</taxon>
        <taxon>Alteromonadales</taxon>
        <taxon>Alteromonadaceae</taxon>
        <taxon>Alishewanella</taxon>
    </lineage>
</organism>
<comment type="caution">
    <text evidence="2">The sequence shown here is derived from an EMBL/GenBank/DDBJ whole genome shotgun (WGS) entry which is preliminary data.</text>
</comment>